<gene>
    <name evidence="4" type="ORF">CTKZ_08560</name>
</gene>
<name>A0A401UXE4_9CELL</name>
<evidence type="ECO:0000313" key="5">
    <source>
        <dbReference type="Proteomes" id="UP000288246"/>
    </source>
</evidence>
<comment type="caution">
    <text evidence="4">The sequence shown here is derived from an EMBL/GenBank/DDBJ whole genome shotgun (WGS) entry which is preliminary data.</text>
</comment>
<organism evidence="4 5">
    <name type="scientific">Cellulomonas algicola</name>
    <dbReference type="NCBI Taxonomy" id="2071633"/>
    <lineage>
        <taxon>Bacteria</taxon>
        <taxon>Bacillati</taxon>
        <taxon>Actinomycetota</taxon>
        <taxon>Actinomycetes</taxon>
        <taxon>Micrococcales</taxon>
        <taxon>Cellulomonadaceae</taxon>
        <taxon>Cellulomonas</taxon>
    </lineage>
</organism>
<reference evidence="4 5" key="1">
    <citation type="submission" date="2018-11" db="EMBL/GenBank/DDBJ databases">
        <title>Draft genome sequence of Cellulomonas takizawaensis strain TKZ-21.</title>
        <authorList>
            <person name="Yamamura H."/>
            <person name="Hayashi T."/>
            <person name="Hamada M."/>
            <person name="Serisawa Y."/>
            <person name="Matsuyama K."/>
            <person name="Nakagawa Y."/>
            <person name="Otoguro M."/>
            <person name="Yanagida F."/>
            <person name="Hayakawa M."/>
        </authorList>
    </citation>
    <scope>NUCLEOTIDE SEQUENCE [LARGE SCALE GENOMIC DNA]</scope>
    <source>
        <strain evidence="4 5">TKZ-21</strain>
    </source>
</reference>
<proteinExistence type="predicted"/>
<evidence type="ECO:0000256" key="1">
    <source>
        <dbReference type="ARBA" id="ARBA00023125"/>
    </source>
</evidence>
<evidence type="ECO:0000259" key="3">
    <source>
        <dbReference type="Pfam" id="PF23359"/>
    </source>
</evidence>
<sequence>MAQKQLVVTTDDLDGSEGARTYRFSWQSTSYEIDLSDTNRDGLLRALEPYINAARRTSSRTAPVARRSQSDAAAVRAWAAANGFALKGRGRIPAEVQAAYDKR</sequence>
<dbReference type="EMBL" id="BHYL01000059">
    <property type="protein sequence ID" value="GCD19294.1"/>
    <property type="molecule type" value="Genomic_DNA"/>
</dbReference>
<dbReference type="Gene3D" id="4.10.320.10">
    <property type="entry name" value="E3-binding domain"/>
    <property type="match status" value="1"/>
</dbReference>
<dbReference type="OrthoDB" id="4113332at2"/>
<dbReference type="Pfam" id="PF23359">
    <property type="entry name" value="Lsr2_DNA-bd"/>
    <property type="match status" value="1"/>
</dbReference>
<evidence type="ECO:0000313" key="4">
    <source>
        <dbReference type="EMBL" id="GCD19294.1"/>
    </source>
</evidence>
<feature type="domain" description="Lsr2 DNA-binding" evidence="3">
    <location>
        <begin position="68"/>
        <end position="102"/>
    </location>
</feature>
<keyword evidence="5" id="KW-1185">Reference proteome</keyword>
<keyword evidence="1" id="KW-0238">DNA-binding</keyword>
<dbReference type="InterPro" id="IPR055370">
    <property type="entry name" value="Lsr2_DNA-bd"/>
</dbReference>
<dbReference type="Gene3D" id="3.30.60.230">
    <property type="entry name" value="Lsr2, dimerization domain"/>
    <property type="match status" value="1"/>
</dbReference>
<dbReference type="RefSeq" id="WP_124341832.1">
    <property type="nucleotide sequence ID" value="NZ_BHYL01000059.1"/>
</dbReference>
<dbReference type="InterPro" id="IPR042261">
    <property type="entry name" value="Lsr2-like_dimerization"/>
</dbReference>
<dbReference type="GO" id="GO:0003677">
    <property type="term" value="F:DNA binding"/>
    <property type="evidence" value="ECO:0007669"/>
    <property type="project" value="UniProtKB-KW"/>
</dbReference>
<dbReference type="Pfam" id="PF11774">
    <property type="entry name" value="Lsr2"/>
    <property type="match status" value="1"/>
</dbReference>
<protein>
    <submittedName>
        <fullName evidence="4">Lsr2 family protein</fullName>
    </submittedName>
</protein>
<dbReference type="Proteomes" id="UP000288246">
    <property type="component" value="Unassembled WGS sequence"/>
</dbReference>
<dbReference type="AlphaFoldDB" id="A0A401UXE4"/>
<dbReference type="GO" id="GO:0016746">
    <property type="term" value="F:acyltransferase activity"/>
    <property type="evidence" value="ECO:0007669"/>
    <property type="project" value="InterPro"/>
</dbReference>
<feature type="domain" description="Lsr2 dimerization" evidence="2">
    <location>
        <begin position="1"/>
        <end position="57"/>
    </location>
</feature>
<evidence type="ECO:0000259" key="2">
    <source>
        <dbReference type="Pfam" id="PF11774"/>
    </source>
</evidence>
<dbReference type="InterPro" id="IPR024412">
    <property type="entry name" value="Lsr2_dim_dom"/>
</dbReference>
<accession>A0A401UXE4</accession>
<dbReference type="InterPro" id="IPR036625">
    <property type="entry name" value="E3-bd_dom_sf"/>
</dbReference>